<evidence type="ECO:0000313" key="3">
    <source>
        <dbReference type="EMBL" id="CBY38848.1"/>
    </source>
</evidence>
<dbReference type="EMBL" id="FN655342">
    <property type="protein sequence ID" value="CBY38848.1"/>
    <property type="molecule type" value="Genomic_DNA"/>
</dbReference>
<dbReference type="InterPro" id="IPR016187">
    <property type="entry name" value="CTDL_fold"/>
</dbReference>
<dbReference type="AlphaFoldDB" id="E4YTQ9"/>
<name>E4YTQ9_OIKDI</name>
<evidence type="ECO:0000259" key="2">
    <source>
        <dbReference type="PROSITE" id="PS50026"/>
    </source>
</evidence>
<dbReference type="Proteomes" id="UP000011014">
    <property type="component" value="Unassembled WGS sequence"/>
</dbReference>
<dbReference type="SUPFAM" id="SSF56436">
    <property type="entry name" value="C-type lectin-like"/>
    <property type="match status" value="1"/>
</dbReference>
<dbReference type="GO" id="GO:0008237">
    <property type="term" value="F:metallopeptidase activity"/>
    <property type="evidence" value="ECO:0007669"/>
    <property type="project" value="InterPro"/>
</dbReference>
<dbReference type="InterPro" id="IPR024079">
    <property type="entry name" value="MetalloPept_cat_dom_sf"/>
</dbReference>
<gene>
    <name evidence="3" type="ORF">GSOID_T00019374001</name>
</gene>
<dbReference type="SMART" id="SM00181">
    <property type="entry name" value="EGF"/>
    <property type="match status" value="2"/>
</dbReference>
<dbReference type="Gene3D" id="3.10.100.10">
    <property type="entry name" value="Mannose-Binding Protein A, subunit A"/>
    <property type="match status" value="1"/>
</dbReference>
<comment type="caution">
    <text evidence="1">Lacks conserved residue(s) required for the propagation of feature annotation.</text>
</comment>
<keyword evidence="1" id="KW-0245">EGF-like domain</keyword>
<dbReference type="PROSITE" id="PS01186">
    <property type="entry name" value="EGF_2"/>
    <property type="match status" value="1"/>
</dbReference>
<dbReference type="CDD" id="cd00037">
    <property type="entry name" value="CLECT"/>
    <property type="match status" value="1"/>
</dbReference>
<dbReference type="PROSITE" id="PS50026">
    <property type="entry name" value="EGF_3"/>
    <property type="match status" value="1"/>
</dbReference>
<evidence type="ECO:0000256" key="1">
    <source>
        <dbReference type="PROSITE-ProRule" id="PRU00076"/>
    </source>
</evidence>
<dbReference type="Gene3D" id="3.40.390.10">
    <property type="entry name" value="Collagenase (Catalytic Domain)"/>
    <property type="match status" value="1"/>
</dbReference>
<sequence length="411" mass="44533">MGSNFPGSHGFPVNLWPRSPSKPLTVVPVLISDSFERAVIEEVYDVLNRLTSQSDCVEFRWITHADLGDYANWISLKPGSDCRTTVGLPSIEDGFRGGEVTLELGNDCQKTPAVLRTMLLHAVGTSPVREIKLNPCATIGGRRVSTNEPTAYKLCSTSGPYATCQGSSCKELGGKGWEILRSAVTVEEAKRRCKELFGMELASIQSPEEQRVVNFMLQTDDQGLERAKFWTGNNVVGKNLGQWRGNWASGFPQKHRNSAPVYMSYSASGWEWRNDININSKFPAICEASSISKSSKCLNNLCSSQATCAEKGSAYSCRCNDGYFGNGFQCSPTSCPAGTVRHGETCVIDPCNSCKPRFACEAVNAGTHGAQCSCKAGWTGSGQLCLPQKKSTTTKAALSPTTLPPFNRFAG</sequence>
<dbReference type="InterPro" id="IPR000742">
    <property type="entry name" value="EGF"/>
</dbReference>
<feature type="domain" description="EGF-like" evidence="2">
    <location>
        <begin position="293"/>
        <end position="329"/>
    </location>
</feature>
<proteinExistence type="predicted"/>
<organism evidence="3">
    <name type="scientific">Oikopleura dioica</name>
    <name type="common">Tunicate</name>
    <dbReference type="NCBI Taxonomy" id="34765"/>
    <lineage>
        <taxon>Eukaryota</taxon>
        <taxon>Metazoa</taxon>
        <taxon>Chordata</taxon>
        <taxon>Tunicata</taxon>
        <taxon>Appendicularia</taxon>
        <taxon>Copelata</taxon>
        <taxon>Oikopleuridae</taxon>
        <taxon>Oikopleura</taxon>
    </lineage>
</organism>
<accession>E4YTQ9</accession>
<dbReference type="SMART" id="SM00034">
    <property type="entry name" value="CLECT"/>
    <property type="match status" value="1"/>
</dbReference>
<dbReference type="InterPro" id="IPR016186">
    <property type="entry name" value="C-type_lectin-like/link_sf"/>
</dbReference>
<dbReference type="Gene3D" id="2.10.25.10">
    <property type="entry name" value="Laminin"/>
    <property type="match status" value="1"/>
</dbReference>
<reference evidence="3" key="1">
    <citation type="journal article" date="2010" name="Science">
        <title>Plasticity of animal genome architecture unmasked by rapid evolution of a pelagic tunicate.</title>
        <authorList>
            <person name="Denoeud F."/>
            <person name="Henriet S."/>
            <person name="Mungpakdee S."/>
            <person name="Aury J.M."/>
            <person name="Da Silva C."/>
            <person name="Brinkmann H."/>
            <person name="Mikhaleva J."/>
            <person name="Olsen L.C."/>
            <person name="Jubin C."/>
            <person name="Canestro C."/>
            <person name="Bouquet J.M."/>
            <person name="Danks G."/>
            <person name="Poulain J."/>
            <person name="Campsteijn C."/>
            <person name="Adamski M."/>
            <person name="Cross I."/>
            <person name="Yadetie F."/>
            <person name="Muffato M."/>
            <person name="Louis A."/>
            <person name="Butcher S."/>
            <person name="Tsagkogeorga G."/>
            <person name="Konrad A."/>
            <person name="Singh S."/>
            <person name="Jensen M.F."/>
            <person name="Cong E.H."/>
            <person name="Eikeseth-Otteraa H."/>
            <person name="Noel B."/>
            <person name="Anthouard V."/>
            <person name="Porcel B.M."/>
            <person name="Kachouri-Lafond R."/>
            <person name="Nishino A."/>
            <person name="Ugolini M."/>
            <person name="Chourrout P."/>
            <person name="Nishida H."/>
            <person name="Aasland R."/>
            <person name="Huzurbazar S."/>
            <person name="Westhof E."/>
            <person name="Delsuc F."/>
            <person name="Lehrach H."/>
            <person name="Reinhardt R."/>
            <person name="Weissenbach J."/>
            <person name="Roy S.W."/>
            <person name="Artiguenave F."/>
            <person name="Postlethwait J.H."/>
            <person name="Manak J.R."/>
            <person name="Thompson E.M."/>
            <person name="Jaillon O."/>
            <person name="Du Pasquier L."/>
            <person name="Boudinot P."/>
            <person name="Liberles D.A."/>
            <person name="Volff J.N."/>
            <person name="Philippe H."/>
            <person name="Lenhard B."/>
            <person name="Roest Crollius H."/>
            <person name="Wincker P."/>
            <person name="Chourrout D."/>
        </authorList>
    </citation>
    <scope>NUCLEOTIDE SEQUENCE [LARGE SCALE GENOMIC DNA]</scope>
</reference>
<dbReference type="InterPro" id="IPR001304">
    <property type="entry name" value="C-type_lectin-like"/>
</dbReference>
<protein>
    <recommendedName>
        <fullName evidence="2">EGF-like domain-containing protein</fullName>
    </recommendedName>
</protein>